<dbReference type="OrthoDB" id="9783375at2"/>
<gene>
    <name evidence="9" type="ORF">SAMN04489760_105109</name>
</gene>
<keyword evidence="5" id="KW-0479">Metal-binding</keyword>
<dbReference type="Pfam" id="PF14537">
    <property type="entry name" value="Cytochrom_c3_2"/>
    <property type="match status" value="1"/>
</dbReference>
<reference evidence="9 10" key="1">
    <citation type="submission" date="2016-10" db="EMBL/GenBank/DDBJ databases">
        <authorList>
            <person name="de Groot N.N."/>
        </authorList>
    </citation>
    <scope>NUCLEOTIDE SEQUENCE [LARGE SCALE GENOMIC DNA]</scope>
    <source>
        <strain evidence="9 10">DSM 8423</strain>
    </source>
</reference>
<evidence type="ECO:0000256" key="6">
    <source>
        <dbReference type="ARBA" id="ARBA00022982"/>
    </source>
</evidence>
<accession>A0A1H7W1D1</accession>
<evidence type="ECO:0000313" key="9">
    <source>
        <dbReference type="EMBL" id="SEM15301.1"/>
    </source>
</evidence>
<keyword evidence="6" id="KW-0249">Electron transport</keyword>
<organism evidence="9 10">
    <name type="scientific">Syntrophus gentianae</name>
    <dbReference type="NCBI Taxonomy" id="43775"/>
    <lineage>
        <taxon>Bacteria</taxon>
        <taxon>Pseudomonadati</taxon>
        <taxon>Thermodesulfobacteriota</taxon>
        <taxon>Syntrophia</taxon>
        <taxon>Syntrophales</taxon>
        <taxon>Syntrophaceae</taxon>
        <taxon>Syntrophus</taxon>
    </lineage>
</organism>
<evidence type="ECO:0000256" key="4">
    <source>
        <dbReference type="ARBA" id="ARBA00022617"/>
    </source>
</evidence>
<evidence type="ECO:0000259" key="8">
    <source>
        <dbReference type="Pfam" id="PF14537"/>
    </source>
</evidence>
<evidence type="ECO:0000313" key="10">
    <source>
        <dbReference type="Proteomes" id="UP000198744"/>
    </source>
</evidence>
<sequence>MRRILLPVFLIVSLFCLTYALMGNFTVEAAKQAEASCQSCHADFASVLPKGHSPVSGTSLASCIPCHQSDFEGKAEKNAFSTQMHLAHLPPKGAQDCEACHAWTSGKSFGLIGQKGSWGAPDKNDMDLMRTIFKSWAGSGYMDNLHAVKGIGCAQCHGKGLPKADDTVENSRCLVCHGPLDKLAQKTEPKEFKDRNPHKSHLGSDIACTVCHKGHAESKVYCLECHKFDMKIKGAAQTK</sequence>
<evidence type="ECO:0000256" key="7">
    <source>
        <dbReference type="ARBA" id="ARBA00023004"/>
    </source>
</evidence>
<name>A0A1H7W1D1_9BACT</name>
<dbReference type="RefSeq" id="WP_139198224.1">
    <property type="nucleotide sequence ID" value="NZ_FOBS01000005.1"/>
</dbReference>
<evidence type="ECO:0000256" key="1">
    <source>
        <dbReference type="ARBA" id="ARBA00001926"/>
    </source>
</evidence>
<dbReference type="STRING" id="43775.SAMN04489760_105109"/>
<dbReference type="SUPFAM" id="SSF48695">
    <property type="entry name" value="Multiheme cytochromes"/>
    <property type="match status" value="1"/>
</dbReference>
<comment type="cofactor">
    <cofactor evidence="1">
        <name>heme c</name>
        <dbReference type="ChEBI" id="CHEBI:61717"/>
    </cofactor>
</comment>
<dbReference type="InterPro" id="IPR012286">
    <property type="entry name" value="Tetrahaem_cytochrome"/>
</dbReference>
<dbReference type="Gene3D" id="1.10.1130.10">
    <property type="entry name" value="Flavocytochrome C3, Chain A"/>
    <property type="match status" value="1"/>
</dbReference>
<feature type="domain" description="Tetrahaem cytochrome" evidence="8">
    <location>
        <begin position="146"/>
        <end position="227"/>
    </location>
</feature>
<proteinExistence type="predicted"/>
<dbReference type="GO" id="GO:0030313">
    <property type="term" value="C:cell envelope"/>
    <property type="evidence" value="ECO:0007669"/>
    <property type="project" value="UniProtKB-SubCell"/>
</dbReference>
<evidence type="ECO:0000256" key="2">
    <source>
        <dbReference type="ARBA" id="ARBA00004196"/>
    </source>
</evidence>
<comment type="subcellular location">
    <subcellularLocation>
        <location evidence="2">Cell envelope</location>
    </subcellularLocation>
</comment>
<dbReference type="Gene3D" id="3.90.10.10">
    <property type="entry name" value="Cytochrome C3"/>
    <property type="match status" value="1"/>
</dbReference>
<keyword evidence="7" id="KW-0408">Iron</keyword>
<dbReference type="GO" id="GO:0046872">
    <property type="term" value="F:metal ion binding"/>
    <property type="evidence" value="ECO:0007669"/>
    <property type="project" value="UniProtKB-KW"/>
</dbReference>
<evidence type="ECO:0000256" key="5">
    <source>
        <dbReference type="ARBA" id="ARBA00022723"/>
    </source>
</evidence>
<keyword evidence="4" id="KW-0349">Heme</keyword>
<dbReference type="EMBL" id="FOBS01000005">
    <property type="protein sequence ID" value="SEM15301.1"/>
    <property type="molecule type" value="Genomic_DNA"/>
</dbReference>
<protein>
    <submittedName>
        <fullName evidence="9">Cytochrome c3</fullName>
    </submittedName>
</protein>
<keyword evidence="3" id="KW-0813">Transport</keyword>
<dbReference type="Proteomes" id="UP000198744">
    <property type="component" value="Unassembled WGS sequence"/>
</dbReference>
<dbReference type="InterPro" id="IPR036280">
    <property type="entry name" value="Multihaem_cyt_sf"/>
</dbReference>
<keyword evidence="10" id="KW-1185">Reference proteome</keyword>
<evidence type="ECO:0000256" key="3">
    <source>
        <dbReference type="ARBA" id="ARBA00022448"/>
    </source>
</evidence>
<dbReference type="AlphaFoldDB" id="A0A1H7W1D1"/>